<protein>
    <recommendedName>
        <fullName evidence="4">TATA-box binding protein</fullName>
    </recommendedName>
</protein>
<dbReference type="AlphaFoldDB" id="A0A1R0XEC0"/>
<name>A0A1R0XEC0_9BACL</name>
<accession>A0A1R0XEC0</accession>
<dbReference type="RefSeq" id="WP_036685529.1">
    <property type="nucleotide sequence ID" value="NZ_MKQP01000011.1"/>
</dbReference>
<feature type="signal peptide" evidence="1">
    <location>
        <begin position="1"/>
        <end position="36"/>
    </location>
</feature>
<evidence type="ECO:0008006" key="4">
    <source>
        <dbReference type="Google" id="ProtNLM"/>
    </source>
</evidence>
<feature type="chain" id="PRO_5010225315" description="TATA-box binding protein" evidence="1">
    <location>
        <begin position="37"/>
        <end position="271"/>
    </location>
</feature>
<proteinExistence type="predicted"/>
<evidence type="ECO:0000313" key="3">
    <source>
        <dbReference type="Proteomes" id="UP000187465"/>
    </source>
</evidence>
<gene>
    <name evidence="2" type="ORF">BJP51_11515</name>
</gene>
<reference evidence="2 3" key="1">
    <citation type="submission" date="2016-10" db="EMBL/GenBank/DDBJ databases">
        <title>Paenibacillus species isolates.</title>
        <authorList>
            <person name="Beno S.M."/>
        </authorList>
    </citation>
    <scope>NUCLEOTIDE SEQUENCE [LARGE SCALE GENOMIC DNA]</scope>
    <source>
        <strain evidence="2 3">FSL H7-0604</strain>
    </source>
</reference>
<evidence type="ECO:0000256" key="1">
    <source>
        <dbReference type="SAM" id="SignalP"/>
    </source>
</evidence>
<comment type="caution">
    <text evidence="2">The sequence shown here is derived from an EMBL/GenBank/DDBJ whole genome shotgun (WGS) entry which is preliminary data.</text>
</comment>
<evidence type="ECO:0000313" key="2">
    <source>
        <dbReference type="EMBL" id="OMD33419.1"/>
    </source>
</evidence>
<dbReference type="Proteomes" id="UP000187465">
    <property type="component" value="Unassembled WGS sequence"/>
</dbReference>
<keyword evidence="1" id="KW-0732">Signal</keyword>
<sequence length="271" mass="29430">MRKMKLNNGTKKGTFFIMIIVCCAAALLVNLQSVKANSTVPDEGVNQASIGAELNHALVSLIDLGKETTVSDSPLRLVLKWQGESSDYADLSAEVAKLSTNLGLTVPAGTEEDGHMTYRTEAVKPYESRLSLFWSELSAGNSYVIVTLDTADLQNEAGFQAAAREVSMILEQNKIKAEWNVSLQGSAQEQGAPEKVLAQTESLMHDRFEAVTGGESYKDISTVSRTYSIPNLNRSVMSGNQSVSAQIAVHHEDQKGTNRVTIGFPLITIEY</sequence>
<dbReference type="Gene3D" id="3.30.360.40">
    <property type="entry name" value="YwmB-like"/>
    <property type="match status" value="1"/>
</dbReference>
<dbReference type="Pfam" id="PF08680">
    <property type="entry name" value="DUF1779"/>
    <property type="match status" value="1"/>
</dbReference>
<dbReference type="InterPro" id="IPR014794">
    <property type="entry name" value="DUF1779"/>
</dbReference>
<dbReference type="EMBL" id="MKQP01000011">
    <property type="protein sequence ID" value="OMD33419.1"/>
    <property type="molecule type" value="Genomic_DNA"/>
</dbReference>
<organism evidence="2 3">
    <name type="scientific">Paenibacillus odorifer</name>
    <dbReference type="NCBI Taxonomy" id="189426"/>
    <lineage>
        <taxon>Bacteria</taxon>
        <taxon>Bacillati</taxon>
        <taxon>Bacillota</taxon>
        <taxon>Bacilli</taxon>
        <taxon>Bacillales</taxon>
        <taxon>Paenibacillaceae</taxon>
        <taxon>Paenibacillus</taxon>
    </lineage>
</organism>